<keyword evidence="1" id="KW-0175">Coiled coil</keyword>
<dbReference type="EMBL" id="WIXP02000007">
    <property type="protein sequence ID" value="KAF6208220.1"/>
    <property type="molecule type" value="Genomic_DNA"/>
</dbReference>
<dbReference type="Pfam" id="PF14775">
    <property type="entry name" value="NYD-SP28_assoc"/>
    <property type="match status" value="1"/>
</dbReference>
<evidence type="ECO:0000256" key="1">
    <source>
        <dbReference type="SAM" id="Coils"/>
    </source>
</evidence>
<evidence type="ECO:0000259" key="2">
    <source>
        <dbReference type="Pfam" id="PF14775"/>
    </source>
</evidence>
<reference evidence="3" key="1">
    <citation type="journal article" date="2021" name="Mol. Ecol. Resour.">
        <title>Apolygus lucorum genome provides insights into omnivorousness and mesophyll feeding.</title>
        <authorList>
            <person name="Liu Y."/>
            <person name="Liu H."/>
            <person name="Wang H."/>
            <person name="Huang T."/>
            <person name="Liu B."/>
            <person name="Yang B."/>
            <person name="Yin L."/>
            <person name="Li B."/>
            <person name="Zhang Y."/>
            <person name="Zhang S."/>
            <person name="Jiang F."/>
            <person name="Zhang X."/>
            <person name="Ren Y."/>
            <person name="Wang B."/>
            <person name="Wang S."/>
            <person name="Lu Y."/>
            <person name="Wu K."/>
            <person name="Fan W."/>
            <person name="Wang G."/>
        </authorList>
    </citation>
    <scope>NUCLEOTIDE SEQUENCE</scope>
    <source>
        <strain evidence="3">12Hb</strain>
    </source>
</reference>
<dbReference type="AlphaFoldDB" id="A0A8S9XGQ1"/>
<dbReference type="PANTHER" id="PTHR21625">
    <property type="entry name" value="NYD-SP28 PROTEIN"/>
    <property type="match status" value="1"/>
</dbReference>
<dbReference type="GO" id="GO:0005858">
    <property type="term" value="C:axonemal dynein complex"/>
    <property type="evidence" value="ECO:0007669"/>
    <property type="project" value="InterPro"/>
</dbReference>
<feature type="coiled-coil region" evidence="1">
    <location>
        <begin position="383"/>
        <end position="410"/>
    </location>
</feature>
<dbReference type="GO" id="GO:0060285">
    <property type="term" value="P:cilium-dependent cell motility"/>
    <property type="evidence" value="ECO:0007669"/>
    <property type="project" value="TreeGrafter"/>
</dbReference>
<sequence length="442" mass="50700">MRRPQFLGVRGCLGGEFGVSCSVFTGLQDDNDQLVKADKKFHTSLLCVSWHVPTIEFSRKLLPSYVEARALIKEDKGKGSANDFWPDMEKRDMQKLFSLVLDSIENKTEFLIDDTLKILLEPLTPTSKTLITINSLFNALGMREKDDIEYMSKFFLPYVVCKLCEKSENDEETTDESPEVAPMLKSTPEIVSERLKKQFAMTNQVIKDEFCTRGAILNLVTGDDELVIRENDPRDEKILKKHEILGTEVDPTQLPILAQKSPSKICEPDPQENQQEKVAGKLRRLETLMCSKPGHRPGINPNHVSKALNEFVTKLNEERKSKELVSLKEILTQKSITESRLLTKFDVEAFWGGFKKVFSEKKKMMWRSLLTQMKVCYKILLKRHNTNGEVKKLRQRNEELRRLISKYLDTVDNRAVTSKLLDKLPFLYAESEDSLSTAAEDE</sequence>
<comment type="caution">
    <text evidence="3">The sequence shown here is derived from an EMBL/GenBank/DDBJ whole genome shotgun (WGS) entry which is preliminary data.</text>
</comment>
<gene>
    <name evidence="3" type="ORF">GE061_016672</name>
</gene>
<accession>A0A8S9XGQ1</accession>
<evidence type="ECO:0000313" key="3">
    <source>
        <dbReference type="EMBL" id="KAF6208220.1"/>
    </source>
</evidence>
<name>A0A8S9XGQ1_APOLU</name>
<protein>
    <recommendedName>
        <fullName evidence="2">Dynein regulatory complex protein 1 C-terminal domain-containing protein</fullName>
    </recommendedName>
</protein>
<dbReference type="GO" id="GO:0070286">
    <property type="term" value="P:axonemal dynein complex assembly"/>
    <property type="evidence" value="ECO:0007669"/>
    <property type="project" value="InterPro"/>
</dbReference>
<dbReference type="Proteomes" id="UP000466442">
    <property type="component" value="Unassembled WGS sequence"/>
</dbReference>
<dbReference type="OrthoDB" id="10260459at2759"/>
<dbReference type="GO" id="GO:0003352">
    <property type="term" value="P:regulation of cilium movement"/>
    <property type="evidence" value="ECO:0007669"/>
    <property type="project" value="TreeGrafter"/>
</dbReference>
<feature type="domain" description="Dynein regulatory complex protein 1 C-terminal" evidence="2">
    <location>
        <begin position="349"/>
        <end position="408"/>
    </location>
</feature>
<dbReference type="PANTHER" id="PTHR21625:SF1">
    <property type="entry name" value="DYNEIN REGULATORY COMPLEX PROTEIN 1"/>
    <property type="match status" value="1"/>
</dbReference>
<evidence type="ECO:0000313" key="4">
    <source>
        <dbReference type="Proteomes" id="UP000466442"/>
    </source>
</evidence>
<organism evidence="3 4">
    <name type="scientific">Apolygus lucorum</name>
    <name type="common">Small green plant bug</name>
    <name type="synonym">Lygocoris lucorum</name>
    <dbReference type="NCBI Taxonomy" id="248454"/>
    <lineage>
        <taxon>Eukaryota</taxon>
        <taxon>Metazoa</taxon>
        <taxon>Ecdysozoa</taxon>
        <taxon>Arthropoda</taxon>
        <taxon>Hexapoda</taxon>
        <taxon>Insecta</taxon>
        <taxon>Pterygota</taxon>
        <taxon>Neoptera</taxon>
        <taxon>Paraneoptera</taxon>
        <taxon>Hemiptera</taxon>
        <taxon>Heteroptera</taxon>
        <taxon>Panheteroptera</taxon>
        <taxon>Cimicomorpha</taxon>
        <taxon>Miridae</taxon>
        <taxon>Mirini</taxon>
        <taxon>Apolygus</taxon>
    </lineage>
</organism>
<dbReference type="InterPro" id="IPR029440">
    <property type="entry name" value="DRC1_C"/>
</dbReference>
<dbReference type="InterPro" id="IPR039750">
    <property type="entry name" value="DRC1/DRC2"/>
</dbReference>
<keyword evidence="4" id="KW-1185">Reference proteome</keyword>
<proteinExistence type="predicted"/>